<name>A0AAU9JCT4_9CILI</name>
<dbReference type="EMBL" id="CAJZBQ010000034">
    <property type="protein sequence ID" value="CAG9323553.1"/>
    <property type="molecule type" value="Genomic_DNA"/>
</dbReference>
<reference evidence="1" key="1">
    <citation type="submission" date="2021-09" db="EMBL/GenBank/DDBJ databases">
        <authorList>
            <consortium name="AG Swart"/>
            <person name="Singh M."/>
            <person name="Singh A."/>
            <person name="Seah K."/>
            <person name="Emmerich C."/>
        </authorList>
    </citation>
    <scope>NUCLEOTIDE SEQUENCE</scope>
    <source>
        <strain evidence="1">ATCC30299</strain>
    </source>
</reference>
<evidence type="ECO:0000313" key="2">
    <source>
        <dbReference type="Proteomes" id="UP001162131"/>
    </source>
</evidence>
<dbReference type="Proteomes" id="UP001162131">
    <property type="component" value="Unassembled WGS sequence"/>
</dbReference>
<accession>A0AAU9JCT4</accession>
<organism evidence="1 2">
    <name type="scientific">Blepharisma stoltei</name>
    <dbReference type="NCBI Taxonomy" id="1481888"/>
    <lineage>
        <taxon>Eukaryota</taxon>
        <taxon>Sar</taxon>
        <taxon>Alveolata</taxon>
        <taxon>Ciliophora</taxon>
        <taxon>Postciliodesmatophora</taxon>
        <taxon>Heterotrichea</taxon>
        <taxon>Heterotrichida</taxon>
        <taxon>Blepharismidae</taxon>
        <taxon>Blepharisma</taxon>
    </lineage>
</organism>
<sequence>MDITWIETNPPPTQDHKMNCQPFQHMSKRQIRKHWITWTKNKPWANYSCQCTNTITMSQQCTFRHTCSPTCVANCKNWIWLRRVFVTMCAFNCKLWKAINFNIKLFSFLSQLSINWLELNDNFYTAEMLIFFMFQQFFS</sequence>
<dbReference type="AlphaFoldDB" id="A0AAU9JCT4"/>
<keyword evidence="2" id="KW-1185">Reference proteome</keyword>
<gene>
    <name evidence="1" type="ORF">BSTOLATCC_MIC34202</name>
</gene>
<protein>
    <submittedName>
        <fullName evidence="1">Uncharacterized protein</fullName>
    </submittedName>
</protein>
<evidence type="ECO:0000313" key="1">
    <source>
        <dbReference type="EMBL" id="CAG9323553.1"/>
    </source>
</evidence>
<proteinExistence type="predicted"/>
<comment type="caution">
    <text evidence="1">The sequence shown here is derived from an EMBL/GenBank/DDBJ whole genome shotgun (WGS) entry which is preliminary data.</text>
</comment>